<protein>
    <recommendedName>
        <fullName evidence="7">Major facilitator superfamily (MFS) profile domain-containing protein</fullName>
    </recommendedName>
</protein>
<dbReference type="Gene3D" id="1.20.1250.20">
    <property type="entry name" value="MFS general substrate transporter like domains"/>
    <property type="match status" value="1"/>
</dbReference>
<organism evidence="8 9">
    <name type="scientific">Symbiobacterium thermophilum</name>
    <dbReference type="NCBI Taxonomy" id="2734"/>
    <lineage>
        <taxon>Bacteria</taxon>
        <taxon>Bacillati</taxon>
        <taxon>Bacillota</taxon>
        <taxon>Clostridia</taxon>
        <taxon>Eubacteriales</taxon>
        <taxon>Symbiobacteriaceae</taxon>
        <taxon>Symbiobacterium</taxon>
    </lineage>
</organism>
<feature type="domain" description="Major facilitator superfamily (MFS) profile" evidence="7">
    <location>
        <begin position="14"/>
        <end position="158"/>
    </location>
</feature>
<evidence type="ECO:0000259" key="7">
    <source>
        <dbReference type="PROSITE" id="PS50850"/>
    </source>
</evidence>
<dbReference type="PANTHER" id="PTHR43129:SF1">
    <property type="entry name" value="FOSMIDOMYCIN RESISTANCE PROTEIN"/>
    <property type="match status" value="1"/>
</dbReference>
<sequence>MNSTVSAGRPVLALLLVLSLTHAVIDLTSGAIVALLPAMREAYSLSYAMVGLIPLFANLTSTLTQPVFGIISDRSEMRWLLPLSVALGGLGLAAVGYVSNYWLVLAAVVISALGSAAFHPEGAHAAHNLAGDAVPCPWRSTASAATWATRWGRASPRP</sequence>
<comment type="caution">
    <text evidence="8">The sequence shown here is derived from an EMBL/GenBank/DDBJ whole genome shotgun (WGS) entry which is preliminary data.</text>
</comment>
<name>A0A1Y2T6L6_SYMTR</name>
<feature type="transmembrane region" description="Helical" evidence="6">
    <location>
        <begin position="79"/>
        <end position="95"/>
    </location>
</feature>
<dbReference type="InterPro" id="IPR020846">
    <property type="entry name" value="MFS_dom"/>
</dbReference>
<evidence type="ECO:0000256" key="3">
    <source>
        <dbReference type="ARBA" id="ARBA00022692"/>
    </source>
</evidence>
<keyword evidence="5 6" id="KW-0472">Membrane</keyword>
<dbReference type="InterPro" id="IPR036259">
    <property type="entry name" value="MFS_trans_sf"/>
</dbReference>
<gene>
    <name evidence="8" type="ORF">A6D92_02635</name>
</gene>
<dbReference type="AlphaFoldDB" id="A0A1Y2T6L6"/>
<dbReference type="Proteomes" id="UP000194267">
    <property type="component" value="Unassembled WGS sequence"/>
</dbReference>
<accession>A0A1Y2T6L6</accession>
<evidence type="ECO:0000256" key="2">
    <source>
        <dbReference type="ARBA" id="ARBA00022448"/>
    </source>
</evidence>
<dbReference type="EMBL" id="LWLV01000140">
    <property type="protein sequence ID" value="OTA41949.1"/>
    <property type="molecule type" value="Genomic_DNA"/>
</dbReference>
<reference evidence="9" key="1">
    <citation type="submission" date="2016-04" db="EMBL/GenBank/DDBJ databases">
        <authorList>
            <person name="Antunes L.P."/>
            <person name="Martins L.F."/>
            <person name="Pereira R.V."/>
            <person name="Thomas A.M."/>
            <person name="Barbosa D."/>
            <person name="Nascimento L."/>
            <person name="Silva G.M."/>
            <person name="Condomitti G.W."/>
            <person name="Digiampietri L.A."/>
            <person name="Lombardi K.C."/>
            <person name="Ramos P.L."/>
            <person name="Quaggio R.B."/>
            <person name="Oliveira J.C."/>
            <person name="Pascon R.C."/>
            <person name="Cruz J.B."/>
            <person name="Silva A.M."/>
            <person name="Setubal J.C."/>
        </authorList>
    </citation>
    <scope>NUCLEOTIDE SEQUENCE [LARGE SCALE GENOMIC DNA]</scope>
</reference>
<evidence type="ECO:0000313" key="9">
    <source>
        <dbReference type="Proteomes" id="UP000194267"/>
    </source>
</evidence>
<feature type="transmembrane region" description="Helical" evidence="6">
    <location>
        <begin position="101"/>
        <end position="118"/>
    </location>
</feature>
<evidence type="ECO:0000256" key="6">
    <source>
        <dbReference type="SAM" id="Phobius"/>
    </source>
</evidence>
<keyword evidence="2" id="KW-0813">Transport</keyword>
<evidence type="ECO:0000256" key="4">
    <source>
        <dbReference type="ARBA" id="ARBA00022989"/>
    </source>
</evidence>
<dbReference type="GO" id="GO:0005886">
    <property type="term" value="C:plasma membrane"/>
    <property type="evidence" value="ECO:0007669"/>
    <property type="project" value="UniProtKB-SubCell"/>
</dbReference>
<comment type="subcellular location">
    <subcellularLocation>
        <location evidence="1">Cell membrane</location>
        <topology evidence="1">Multi-pass membrane protein</topology>
    </subcellularLocation>
</comment>
<keyword evidence="3 6" id="KW-0812">Transmembrane</keyword>
<dbReference type="PROSITE" id="PS50850">
    <property type="entry name" value="MFS"/>
    <property type="match status" value="1"/>
</dbReference>
<proteinExistence type="predicted"/>
<feature type="transmembrane region" description="Helical" evidence="6">
    <location>
        <begin position="46"/>
        <end position="67"/>
    </location>
</feature>
<evidence type="ECO:0000256" key="1">
    <source>
        <dbReference type="ARBA" id="ARBA00004651"/>
    </source>
</evidence>
<dbReference type="InterPro" id="IPR011701">
    <property type="entry name" value="MFS"/>
</dbReference>
<dbReference type="Pfam" id="PF07690">
    <property type="entry name" value="MFS_1"/>
    <property type="match status" value="1"/>
</dbReference>
<dbReference type="SUPFAM" id="SSF103473">
    <property type="entry name" value="MFS general substrate transporter"/>
    <property type="match status" value="1"/>
</dbReference>
<keyword evidence="4 6" id="KW-1133">Transmembrane helix</keyword>
<dbReference type="GO" id="GO:0022857">
    <property type="term" value="F:transmembrane transporter activity"/>
    <property type="evidence" value="ECO:0007669"/>
    <property type="project" value="InterPro"/>
</dbReference>
<evidence type="ECO:0000313" key="8">
    <source>
        <dbReference type="EMBL" id="OTA41949.1"/>
    </source>
</evidence>
<evidence type="ECO:0000256" key="5">
    <source>
        <dbReference type="ARBA" id="ARBA00023136"/>
    </source>
</evidence>
<dbReference type="PANTHER" id="PTHR43129">
    <property type="entry name" value="FOSMIDOMYCIN RESISTANCE PROTEIN"/>
    <property type="match status" value="1"/>
</dbReference>